<dbReference type="RefSeq" id="WP_014932539.1">
    <property type="nucleotide sequence ID" value="NC_019908.1"/>
</dbReference>
<organism evidence="2 3">
    <name type="scientific">Brachyspira pilosicoli P43/6/78</name>
    <dbReference type="NCBI Taxonomy" id="1042417"/>
    <lineage>
        <taxon>Bacteria</taxon>
        <taxon>Pseudomonadati</taxon>
        <taxon>Spirochaetota</taxon>
        <taxon>Spirochaetia</taxon>
        <taxon>Brachyspirales</taxon>
        <taxon>Brachyspiraceae</taxon>
        <taxon>Brachyspira</taxon>
    </lineage>
</organism>
<dbReference type="Proteomes" id="UP000010793">
    <property type="component" value="Chromosome"/>
</dbReference>
<proteinExistence type="predicted"/>
<keyword evidence="1" id="KW-0472">Membrane</keyword>
<keyword evidence="1" id="KW-1133">Transmembrane helix</keyword>
<dbReference type="KEGG" id="bpip:BPP43_06175"/>
<keyword evidence="3" id="KW-1185">Reference proteome</keyword>
<dbReference type="GeneID" id="56440359"/>
<accession>A0A3B6W003</accession>
<keyword evidence="1" id="KW-0812">Transmembrane</keyword>
<dbReference type="EMBL" id="CP002873">
    <property type="protein sequence ID" value="AGA66477.1"/>
    <property type="molecule type" value="Genomic_DNA"/>
</dbReference>
<evidence type="ECO:0000256" key="1">
    <source>
        <dbReference type="SAM" id="Phobius"/>
    </source>
</evidence>
<sequence length="113" mass="13327">MKLHEMMQFKTKIERKRNYFNLNNLPDDEWVRMLNRAKVESTIVKKENTLFDYMYTMMCSRKLSFVLSMAIIAALILSFLYTNPSVIKNSELDNINTASTNRRNVPVINVSRL</sequence>
<evidence type="ECO:0000313" key="3">
    <source>
        <dbReference type="Proteomes" id="UP000010793"/>
    </source>
</evidence>
<reference evidence="2 3" key="1">
    <citation type="journal article" date="2013" name="Genome Announc.">
        <title>Complete Genome Sequence of the Porcine Strain Brachyspira pilosicoli P43/6/78(T.).</title>
        <authorList>
            <person name="Lin C."/>
            <person name="den Bakker H.C."/>
            <person name="Suzuki H."/>
            <person name="Lefebure T."/>
            <person name="Ponnala L."/>
            <person name="Sun Q."/>
            <person name="Stanhope M.J."/>
            <person name="Wiedmann M."/>
            <person name="Duhamel G.E."/>
        </authorList>
    </citation>
    <scope>NUCLEOTIDE SEQUENCE [LARGE SCALE GENOMIC DNA]</scope>
    <source>
        <strain evidence="2 3">P43/6/78</strain>
    </source>
</reference>
<gene>
    <name evidence="2" type="ORF">BPP43_06175</name>
</gene>
<feature type="transmembrane region" description="Helical" evidence="1">
    <location>
        <begin position="63"/>
        <end position="81"/>
    </location>
</feature>
<name>A0A3B6W003_BRAPL</name>
<dbReference type="AlphaFoldDB" id="A0A3B6W003"/>
<evidence type="ECO:0000313" key="2">
    <source>
        <dbReference type="EMBL" id="AGA66477.1"/>
    </source>
</evidence>
<protein>
    <submittedName>
        <fullName evidence="2">Uncharacterized protein</fullName>
    </submittedName>
</protein>